<sequence>MSVPSLSASRLTRRAFAAVAALGAARIAFAAYPERPITVSLPFGAGVAIEVTIRMVCEEAGKILGQPVVVENRSGALQRLPALAVRRATPDGYTLGVGTDSVHVAQPVIDPTFTMRPNKDFEPVAALISLPLVIVSNPSVSFRDIKGLVAYAKANPGKINFAVPTGSTAHFAALLLQEITGTNMSIVPYKDQASSLPDLMSGRVDLTISGATVKTSVESGKLNALAVTIANRWSAFPAVPTLKELGYDVDVAAWFTLLAPPGTPADVVARINSAFNQAMQSPVVRRRLGEVNMTDLGNNMSPKQIVSMIDSEVKLWTPVLQKSGVKFQ</sequence>
<accession>A0ABP8I8T8</accession>
<dbReference type="InterPro" id="IPR042100">
    <property type="entry name" value="Bug_dom1"/>
</dbReference>
<protein>
    <submittedName>
        <fullName evidence="3">Tripartite tricarboxylate transporter substrate binding protein BugE</fullName>
    </submittedName>
</protein>
<organism evidence="3 4">
    <name type="scientific">Variovorax defluvii</name>
    <dbReference type="NCBI Taxonomy" id="913761"/>
    <lineage>
        <taxon>Bacteria</taxon>
        <taxon>Pseudomonadati</taxon>
        <taxon>Pseudomonadota</taxon>
        <taxon>Betaproteobacteria</taxon>
        <taxon>Burkholderiales</taxon>
        <taxon>Comamonadaceae</taxon>
        <taxon>Variovorax</taxon>
    </lineage>
</organism>
<comment type="caution">
    <text evidence="3">The sequence shown here is derived from an EMBL/GenBank/DDBJ whole genome shotgun (WGS) entry which is preliminary data.</text>
</comment>
<dbReference type="PANTHER" id="PTHR42928:SF5">
    <property type="entry name" value="BLR1237 PROTEIN"/>
    <property type="match status" value="1"/>
</dbReference>
<evidence type="ECO:0000256" key="1">
    <source>
        <dbReference type="ARBA" id="ARBA00006987"/>
    </source>
</evidence>
<keyword evidence="4" id="KW-1185">Reference proteome</keyword>
<dbReference type="CDD" id="cd07012">
    <property type="entry name" value="PBP2_Bug_TTT"/>
    <property type="match status" value="1"/>
</dbReference>
<feature type="chain" id="PRO_5045516411" evidence="2">
    <location>
        <begin position="31"/>
        <end position="328"/>
    </location>
</feature>
<dbReference type="EMBL" id="BAABGJ010000079">
    <property type="protein sequence ID" value="GAA4353741.1"/>
    <property type="molecule type" value="Genomic_DNA"/>
</dbReference>
<keyword evidence="2" id="KW-0732">Signal</keyword>
<dbReference type="Proteomes" id="UP001500975">
    <property type="component" value="Unassembled WGS sequence"/>
</dbReference>
<dbReference type="RefSeq" id="WP_345540675.1">
    <property type="nucleotide sequence ID" value="NZ_BAABGJ010000079.1"/>
</dbReference>
<dbReference type="Gene3D" id="3.40.190.150">
    <property type="entry name" value="Bordetella uptake gene, domain 1"/>
    <property type="match status" value="1"/>
</dbReference>
<dbReference type="Gene3D" id="3.40.190.10">
    <property type="entry name" value="Periplasmic binding protein-like II"/>
    <property type="match status" value="1"/>
</dbReference>
<feature type="signal peptide" evidence="2">
    <location>
        <begin position="1"/>
        <end position="30"/>
    </location>
</feature>
<dbReference type="InterPro" id="IPR005064">
    <property type="entry name" value="BUG"/>
</dbReference>
<evidence type="ECO:0000313" key="4">
    <source>
        <dbReference type="Proteomes" id="UP001500975"/>
    </source>
</evidence>
<reference evidence="4" key="1">
    <citation type="journal article" date="2019" name="Int. J. Syst. Evol. Microbiol.">
        <title>The Global Catalogue of Microorganisms (GCM) 10K type strain sequencing project: providing services to taxonomists for standard genome sequencing and annotation.</title>
        <authorList>
            <consortium name="The Broad Institute Genomics Platform"/>
            <consortium name="The Broad Institute Genome Sequencing Center for Infectious Disease"/>
            <person name="Wu L."/>
            <person name="Ma J."/>
        </authorList>
    </citation>
    <scope>NUCLEOTIDE SEQUENCE [LARGE SCALE GENOMIC DNA]</scope>
    <source>
        <strain evidence="4">JCM 17804</strain>
    </source>
</reference>
<evidence type="ECO:0000256" key="2">
    <source>
        <dbReference type="SAM" id="SignalP"/>
    </source>
</evidence>
<dbReference type="PIRSF" id="PIRSF017082">
    <property type="entry name" value="YflP"/>
    <property type="match status" value="1"/>
</dbReference>
<comment type="similarity">
    <text evidence="1">Belongs to the UPF0065 (bug) family.</text>
</comment>
<dbReference type="SUPFAM" id="SSF53850">
    <property type="entry name" value="Periplasmic binding protein-like II"/>
    <property type="match status" value="1"/>
</dbReference>
<name>A0ABP8I8T8_9BURK</name>
<dbReference type="PANTHER" id="PTHR42928">
    <property type="entry name" value="TRICARBOXYLATE-BINDING PROTEIN"/>
    <property type="match status" value="1"/>
</dbReference>
<proteinExistence type="inferred from homology"/>
<evidence type="ECO:0000313" key="3">
    <source>
        <dbReference type="EMBL" id="GAA4353741.1"/>
    </source>
</evidence>
<dbReference type="Pfam" id="PF03401">
    <property type="entry name" value="TctC"/>
    <property type="match status" value="1"/>
</dbReference>
<gene>
    <name evidence="3" type="ORF">GCM10023165_44270</name>
</gene>